<dbReference type="Pfam" id="PF14859">
    <property type="entry name" value="Colicin_M"/>
    <property type="match status" value="1"/>
</dbReference>
<evidence type="ECO:0000313" key="1">
    <source>
        <dbReference type="EMBL" id="AVU73908.1"/>
    </source>
</evidence>
<reference evidence="1 2" key="1">
    <citation type="journal article" date="2018" name="Front. Microbiol.">
        <title>Pseudomonas rhizophila S211, a New Plant Growth-Promoting Rhizobacterium with Potential in Pesticide-Bioremediation.</title>
        <authorList>
            <person name="Hassen W."/>
            <person name="Neifar M."/>
            <person name="Cherif H."/>
            <person name="Najjari A."/>
            <person name="Chouchane H."/>
            <person name="Driouich R.C."/>
            <person name="Salah A."/>
            <person name="Naili F."/>
            <person name="Mosbah A."/>
            <person name="Souissi Y."/>
            <person name="Raddadi N."/>
            <person name="Ouzari H.I."/>
            <person name="Fava F."/>
            <person name="Cherif A."/>
        </authorList>
    </citation>
    <scope>NUCLEOTIDE SEQUENCE [LARGE SCALE GENOMIC DNA]</scope>
    <source>
        <strain evidence="1 2">S211</strain>
    </source>
</reference>
<dbReference type="RefSeq" id="WP_107321414.1">
    <property type="nucleotide sequence ID" value="NZ_CP024081.1"/>
</dbReference>
<gene>
    <name evidence="1" type="ORF">CRX69_01405</name>
</gene>
<sequence length="313" mass="35406">MKQKEITLPATDITGTWRGSLGGYWSTDGIIIDGTYIYPPPQPDVLTEDDDLYITDLIKTQTGLDDFTFNLRILDKAINHKNAYGAIKDIWRIVEKERGWVAPYWRINDVFFKNKMISFSLADALERSGFTSREAIIAVANSKYARSTTFKLETPKLSGGTFSPVKALAHDLWGKGEKLEVDINSIGLQIKEHNLSLLKQTTEHTKTPGKYHLVDPKVGYDTGRDSWISGAYLGRITLRVEGDFIRHKDTSWQFLGTVKAYHDFYDFNKSNRPLALEQLTTAGRVLPGKSYEIDISGEHKIHLIGKGFQTPNF</sequence>
<protein>
    <recommendedName>
        <fullName evidence="3">Lipid II-degrading bacteriocin</fullName>
    </recommendedName>
</protein>
<dbReference type="Gene3D" id="3.30.450.400">
    <property type="entry name" value="Colicin M, catalytic domain"/>
    <property type="match status" value="1"/>
</dbReference>
<evidence type="ECO:0008006" key="3">
    <source>
        <dbReference type="Google" id="ProtNLM"/>
    </source>
</evidence>
<dbReference type="EMBL" id="CP024081">
    <property type="protein sequence ID" value="AVU73908.1"/>
    <property type="molecule type" value="Genomic_DNA"/>
</dbReference>
<evidence type="ECO:0000313" key="2">
    <source>
        <dbReference type="Proteomes" id="UP000241936"/>
    </source>
</evidence>
<organism evidence="1 2">
    <name type="scientific">Pseudomonas rhizophila</name>
    <dbReference type="NCBI Taxonomy" id="2045200"/>
    <lineage>
        <taxon>Bacteria</taxon>
        <taxon>Pseudomonadati</taxon>
        <taxon>Pseudomonadota</taxon>
        <taxon>Gammaproteobacteria</taxon>
        <taxon>Pseudomonadales</taxon>
        <taxon>Pseudomonadaceae</taxon>
        <taxon>Pseudomonas</taxon>
    </lineage>
</organism>
<name>A0ABN5JLD3_9PSED</name>
<dbReference type="InterPro" id="IPR028056">
    <property type="entry name" value="Colicin_M"/>
</dbReference>
<accession>A0ABN5JLD3</accession>
<proteinExistence type="predicted"/>
<keyword evidence="2" id="KW-1185">Reference proteome</keyword>
<dbReference type="Proteomes" id="UP000241936">
    <property type="component" value="Chromosome"/>
</dbReference>